<dbReference type="EMBL" id="MU863627">
    <property type="protein sequence ID" value="KAK4104180.1"/>
    <property type="molecule type" value="Genomic_DNA"/>
</dbReference>
<name>A0AAN6Q9H4_9PEZI</name>
<sequence>MAQRNESGKHRTRGHQRKDQAGCAFTPGGPFPGPSQHSSDEHPLLLAGKLVPSSWSRLGTLDSLALLWRRHALRATTRYGGVHGAPWCKANGRGYRFLGGSLKVGRTDMSPGPPRSPLAGLVSIPGDGWLAVPEWQGCGTIPRPVPCSPLQGTGWPAPYSDRNLASAECSLTADTRDATPHTLNPVWLLPLRRRPLQGICSARGELPNRTQKLVSYLQQPL</sequence>
<reference evidence="2" key="2">
    <citation type="submission" date="2023-05" db="EMBL/GenBank/DDBJ databases">
        <authorList>
            <consortium name="Lawrence Berkeley National Laboratory"/>
            <person name="Steindorff A."/>
            <person name="Hensen N."/>
            <person name="Bonometti L."/>
            <person name="Westerberg I."/>
            <person name="Brannstrom I.O."/>
            <person name="Guillou S."/>
            <person name="Cros-Aarteil S."/>
            <person name="Calhoun S."/>
            <person name="Haridas S."/>
            <person name="Kuo A."/>
            <person name="Mondo S."/>
            <person name="Pangilinan J."/>
            <person name="Riley R."/>
            <person name="Labutti K."/>
            <person name="Andreopoulos B."/>
            <person name="Lipzen A."/>
            <person name="Chen C."/>
            <person name="Yanf M."/>
            <person name="Daum C."/>
            <person name="Ng V."/>
            <person name="Clum A."/>
            <person name="Ohm R."/>
            <person name="Martin F."/>
            <person name="Silar P."/>
            <person name="Natvig D."/>
            <person name="Lalanne C."/>
            <person name="Gautier V."/>
            <person name="Ament-Velasquez S.L."/>
            <person name="Kruys A."/>
            <person name="Hutchinson M.I."/>
            <person name="Powell A.J."/>
            <person name="Barry K."/>
            <person name="Miller A.N."/>
            <person name="Grigoriev I.V."/>
            <person name="Debuchy R."/>
            <person name="Gladieux P."/>
            <person name="Thoren M.H."/>
            <person name="Johannesson H."/>
        </authorList>
    </citation>
    <scope>NUCLEOTIDE SEQUENCE</scope>
    <source>
        <strain evidence="2">CBS 757.83</strain>
    </source>
</reference>
<keyword evidence="3" id="KW-1185">Reference proteome</keyword>
<evidence type="ECO:0000256" key="1">
    <source>
        <dbReference type="SAM" id="MobiDB-lite"/>
    </source>
</evidence>
<dbReference type="Proteomes" id="UP001305647">
    <property type="component" value="Unassembled WGS sequence"/>
</dbReference>
<evidence type="ECO:0000313" key="3">
    <source>
        <dbReference type="Proteomes" id="UP001305647"/>
    </source>
</evidence>
<dbReference type="AlphaFoldDB" id="A0AAN6Q9H4"/>
<protein>
    <submittedName>
        <fullName evidence="2">Uncharacterized protein</fullName>
    </submittedName>
</protein>
<reference evidence="2" key="1">
    <citation type="journal article" date="2023" name="Mol. Phylogenet. Evol.">
        <title>Genome-scale phylogeny and comparative genomics of the fungal order Sordariales.</title>
        <authorList>
            <person name="Hensen N."/>
            <person name="Bonometti L."/>
            <person name="Westerberg I."/>
            <person name="Brannstrom I.O."/>
            <person name="Guillou S."/>
            <person name="Cros-Aarteil S."/>
            <person name="Calhoun S."/>
            <person name="Haridas S."/>
            <person name="Kuo A."/>
            <person name="Mondo S."/>
            <person name="Pangilinan J."/>
            <person name="Riley R."/>
            <person name="LaButti K."/>
            <person name="Andreopoulos B."/>
            <person name="Lipzen A."/>
            <person name="Chen C."/>
            <person name="Yan M."/>
            <person name="Daum C."/>
            <person name="Ng V."/>
            <person name="Clum A."/>
            <person name="Steindorff A."/>
            <person name="Ohm R.A."/>
            <person name="Martin F."/>
            <person name="Silar P."/>
            <person name="Natvig D.O."/>
            <person name="Lalanne C."/>
            <person name="Gautier V."/>
            <person name="Ament-Velasquez S.L."/>
            <person name="Kruys A."/>
            <person name="Hutchinson M.I."/>
            <person name="Powell A.J."/>
            <person name="Barry K."/>
            <person name="Miller A.N."/>
            <person name="Grigoriev I.V."/>
            <person name="Debuchy R."/>
            <person name="Gladieux P."/>
            <person name="Hiltunen Thoren M."/>
            <person name="Johannesson H."/>
        </authorList>
    </citation>
    <scope>NUCLEOTIDE SEQUENCE</scope>
    <source>
        <strain evidence="2">CBS 757.83</strain>
    </source>
</reference>
<gene>
    <name evidence="2" type="ORF">N658DRAFT_245399</name>
</gene>
<accession>A0AAN6Q9H4</accession>
<organism evidence="2 3">
    <name type="scientific">Parathielavia hyrcaniae</name>
    <dbReference type="NCBI Taxonomy" id="113614"/>
    <lineage>
        <taxon>Eukaryota</taxon>
        <taxon>Fungi</taxon>
        <taxon>Dikarya</taxon>
        <taxon>Ascomycota</taxon>
        <taxon>Pezizomycotina</taxon>
        <taxon>Sordariomycetes</taxon>
        <taxon>Sordariomycetidae</taxon>
        <taxon>Sordariales</taxon>
        <taxon>Chaetomiaceae</taxon>
        <taxon>Parathielavia</taxon>
    </lineage>
</organism>
<comment type="caution">
    <text evidence="2">The sequence shown here is derived from an EMBL/GenBank/DDBJ whole genome shotgun (WGS) entry which is preliminary data.</text>
</comment>
<proteinExistence type="predicted"/>
<evidence type="ECO:0000313" key="2">
    <source>
        <dbReference type="EMBL" id="KAK4104180.1"/>
    </source>
</evidence>
<feature type="region of interest" description="Disordered" evidence="1">
    <location>
        <begin position="1"/>
        <end position="40"/>
    </location>
</feature>